<dbReference type="PROSITE" id="PS51462">
    <property type="entry name" value="NUDIX"/>
    <property type="match status" value="1"/>
</dbReference>
<keyword evidence="5" id="KW-0460">Magnesium</keyword>
<dbReference type="PANTHER" id="PTHR12992:SF11">
    <property type="entry name" value="MITOCHONDRIAL COENZYME A DIPHOSPHATASE NUDT8"/>
    <property type="match status" value="1"/>
</dbReference>
<dbReference type="Pfam" id="PF00293">
    <property type="entry name" value="NUDIX"/>
    <property type="match status" value="1"/>
</dbReference>
<dbReference type="NCBIfam" id="NF007980">
    <property type="entry name" value="PRK10707.1"/>
    <property type="match status" value="1"/>
</dbReference>
<keyword evidence="6" id="KW-0464">Manganese</keyword>
<dbReference type="Proteomes" id="UP000192917">
    <property type="component" value="Unassembled WGS sequence"/>
</dbReference>
<dbReference type="InterPro" id="IPR015797">
    <property type="entry name" value="NUDIX_hydrolase-like_dom_sf"/>
</dbReference>
<keyword evidence="4" id="KW-0378">Hydrolase</keyword>
<dbReference type="InterPro" id="IPR000086">
    <property type="entry name" value="NUDIX_hydrolase_dom"/>
</dbReference>
<accession>A0A1Y6C5E9</accession>
<comment type="cofactor">
    <cofactor evidence="1">
        <name>Mn(2+)</name>
        <dbReference type="ChEBI" id="CHEBI:29035"/>
    </cofactor>
</comment>
<evidence type="ECO:0000256" key="1">
    <source>
        <dbReference type="ARBA" id="ARBA00001936"/>
    </source>
</evidence>
<evidence type="ECO:0000256" key="3">
    <source>
        <dbReference type="ARBA" id="ARBA00022723"/>
    </source>
</evidence>
<evidence type="ECO:0000259" key="8">
    <source>
        <dbReference type="PROSITE" id="PS51462"/>
    </source>
</evidence>
<dbReference type="CDD" id="cd03426">
    <property type="entry name" value="NUDIX_CoAse_Nudt7"/>
    <property type="match status" value="1"/>
</dbReference>
<dbReference type="Gene3D" id="3.90.79.10">
    <property type="entry name" value="Nucleoside Triphosphate Pyrophosphohydrolase"/>
    <property type="match status" value="1"/>
</dbReference>
<evidence type="ECO:0000313" key="10">
    <source>
        <dbReference type="Proteomes" id="UP000192917"/>
    </source>
</evidence>
<feature type="region of interest" description="Disordered" evidence="7">
    <location>
        <begin position="31"/>
        <end position="54"/>
    </location>
</feature>
<dbReference type="SUPFAM" id="SSF55811">
    <property type="entry name" value="Nudix"/>
    <property type="match status" value="1"/>
</dbReference>
<evidence type="ECO:0000256" key="5">
    <source>
        <dbReference type="ARBA" id="ARBA00022842"/>
    </source>
</evidence>
<dbReference type="AlphaFoldDB" id="A0A1Y6C5E9"/>
<feature type="domain" description="Nudix hydrolase" evidence="8">
    <location>
        <begin position="66"/>
        <end position="202"/>
    </location>
</feature>
<evidence type="ECO:0000256" key="6">
    <source>
        <dbReference type="ARBA" id="ARBA00023211"/>
    </source>
</evidence>
<dbReference type="STRING" id="560819.SAMN05428998_116108"/>
<dbReference type="InterPro" id="IPR045121">
    <property type="entry name" value="CoAse"/>
</dbReference>
<dbReference type="GO" id="GO:0010945">
    <property type="term" value="F:coenzyme A diphosphatase activity"/>
    <property type="evidence" value="ECO:0007669"/>
    <property type="project" value="InterPro"/>
</dbReference>
<comment type="cofactor">
    <cofactor evidence="2">
        <name>Mg(2+)</name>
        <dbReference type="ChEBI" id="CHEBI:18420"/>
    </cofactor>
</comment>
<evidence type="ECO:0000256" key="2">
    <source>
        <dbReference type="ARBA" id="ARBA00001946"/>
    </source>
</evidence>
<proteinExistence type="predicted"/>
<name>A0A1Y6C5E9_9PROT</name>
<reference evidence="9 10" key="1">
    <citation type="submission" date="2017-04" db="EMBL/GenBank/DDBJ databases">
        <authorList>
            <person name="Afonso C.L."/>
            <person name="Miller P.J."/>
            <person name="Scott M.A."/>
            <person name="Spackman E."/>
            <person name="Goraichik I."/>
            <person name="Dimitrov K.M."/>
            <person name="Suarez D.L."/>
            <person name="Swayne D.E."/>
        </authorList>
    </citation>
    <scope>NUCLEOTIDE SEQUENCE [LARGE SCALE GENOMIC DNA]</scope>
    <source>
        <strain evidence="9 10">USBA 355</strain>
    </source>
</reference>
<gene>
    <name evidence="9" type="ORF">SAMN05428998_116108</name>
</gene>
<dbReference type="PANTHER" id="PTHR12992">
    <property type="entry name" value="NUDIX HYDROLASE"/>
    <property type="match status" value="1"/>
</dbReference>
<dbReference type="GO" id="GO:0046872">
    <property type="term" value="F:metal ion binding"/>
    <property type="evidence" value="ECO:0007669"/>
    <property type="project" value="UniProtKB-KW"/>
</dbReference>
<evidence type="ECO:0000256" key="7">
    <source>
        <dbReference type="SAM" id="MobiDB-lite"/>
    </source>
</evidence>
<dbReference type="EMBL" id="FWZX01000016">
    <property type="protein sequence ID" value="SMF46539.1"/>
    <property type="molecule type" value="Genomic_DNA"/>
</dbReference>
<protein>
    <submittedName>
        <fullName evidence="9">8-oxo-dGTP pyrophosphatase MutT, NUDIX family</fullName>
    </submittedName>
</protein>
<keyword evidence="3" id="KW-0479">Metal-binding</keyword>
<keyword evidence="10" id="KW-1185">Reference proteome</keyword>
<evidence type="ECO:0000313" key="9">
    <source>
        <dbReference type="EMBL" id="SMF46539.1"/>
    </source>
</evidence>
<evidence type="ECO:0000256" key="4">
    <source>
        <dbReference type="ARBA" id="ARBA00022801"/>
    </source>
</evidence>
<sequence>MEQGQILPSGPAGDRPLSAEAVARRLAGAVPGRRAAPGEQFPADASAVPRGDHELNPQLYEPGRALRHAAVLVPLIERDRGLHVVLTRRSQHLADHKGQIAFPGGRIDPTDPSPRDAALREAEEEIALARDRVEVVGELDTYVTRTGYQIHPFVGLLRPPVVLVPEPLEVDEIFEVPLGFILAPGSRQTHSRELLGTTRHYYVYPYGDYYIWGATAGMLNNLAELLNGA</sequence>
<organism evidence="9 10">
    <name type="scientific">Tistlia consotensis USBA 355</name>
    <dbReference type="NCBI Taxonomy" id="560819"/>
    <lineage>
        <taxon>Bacteria</taxon>
        <taxon>Pseudomonadati</taxon>
        <taxon>Pseudomonadota</taxon>
        <taxon>Alphaproteobacteria</taxon>
        <taxon>Rhodospirillales</taxon>
        <taxon>Rhodovibrionaceae</taxon>
        <taxon>Tistlia</taxon>
    </lineage>
</organism>